<sequence>MFKNLFKKGNSETKIYAPLNGKIIALEEVPDPVFSQKMMGDGIAIKPSDGKVCAPVDGEVVQVPDTLHAVGIRAEDGSEILIHIGLETVSLNGQGFTAEVKMGDKVSTGDALLTFDLDYIRDNAENDITPVVVTNNQQTGKQYTMTDETEAKTGETVIITASEK</sequence>
<dbReference type="NCBIfam" id="TIGR00830">
    <property type="entry name" value="PTBA"/>
    <property type="match status" value="1"/>
</dbReference>
<dbReference type="InterPro" id="IPR001127">
    <property type="entry name" value="PTS_EIIA_1_perm"/>
</dbReference>
<keyword evidence="6" id="KW-0418">Kinase</keyword>
<evidence type="ECO:0000259" key="7">
    <source>
        <dbReference type="PROSITE" id="PS51093"/>
    </source>
</evidence>
<evidence type="ECO:0000256" key="4">
    <source>
        <dbReference type="ARBA" id="ARBA00022679"/>
    </source>
</evidence>
<dbReference type="GO" id="GO:0009401">
    <property type="term" value="P:phosphoenolpyruvate-dependent sugar phosphotransferase system"/>
    <property type="evidence" value="ECO:0007669"/>
    <property type="project" value="UniProtKB-KW"/>
</dbReference>
<dbReference type="Gene3D" id="2.70.70.10">
    <property type="entry name" value="Glucose Permease (Domain IIA)"/>
    <property type="match status" value="1"/>
</dbReference>
<dbReference type="Proteomes" id="UP000306980">
    <property type="component" value="Unassembled WGS sequence"/>
</dbReference>
<dbReference type="FunFam" id="2.70.70.10:FF:000001">
    <property type="entry name" value="PTS system glucose-specific IIA component"/>
    <property type="match status" value="1"/>
</dbReference>
<proteinExistence type="predicted"/>
<evidence type="ECO:0000256" key="2">
    <source>
        <dbReference type="ARBA" id="ARBA00022448"/>
    </source>
</evidence>
<protein>
    <submittedName>
        <fullName evidence="8">PTS glucose transporter subunit IIA</fullName>
    </submittedName>
</protein>
<evidence type="ECO:0000313" key="8">
    <source>
        <dbReference type="EMBL" id="TMN22969.1"/>
    </source>
</evidence>
<evidence type="ECO:0000256" key="3">
    <source>
        <dbReference type="ARBA" id="ARBA00022597"/>
    </source>
</evidence>
<evidence type="ECO:0000256" key="1">
    <source>
        <dbReference type="ARBA" id="ARBA00004496"/>
    </source>
</evidence>
<dbReference type="Pfam" id="PF00358">
    <property type="entry name" value="PTS_EIIA_1"/>
    <property type="match status" value="1"/>
</dbReference>
<evidence type="ECO:0000313" key="9">
    <source>
        <dbReference type="Proteomes" id="UP000306980"/>
    </source>
</evidence>
<accession>A0A5S3QMF9</accession>
<reference evidence="8 9" key="1">
    <citation type="submission" date="2019-05" db="EMBL/GenBank/DDBJ databases">
        <title>Genomic analysis of Lentibacillus sp. NKC220-2.</title>
        <authorList>
            <person name="Oh Y.J."/>
        </authorList>
    </citation>
    <scope>NUCLEOTIDE SEQUENCE [LARGE SCALE GENOMIC DNA]</scope>
    <source>
        <strain evidence="8 9">NKC220-2</strain>
    </source>
</reference>
<keyword evidence="3 8" id="KW-0762">Sugar transport</keyword>
<dbReference type="RefSeq" id="WP_138603860.1">
    <property type="nucleotide sequence ID" value="NZ_VCIA01000001.1"/>
</dbReference>
<gene>
    <name evidence="8" type="ORF">FFL34_13415</name>
</gene>
<organism evidence="8 9">
    <name type="scientific">Lentibacillus cibarius</name>
    <dbReference type="NCBI Taxonomy" id="2583219"/>
    <lineage>
        <taxon>Bacteria</taxon>
        <taxon>Bacillati</taxon>
        <taxon>Bacillota</taxon>
        <taxon>Bacilli</taxon>
        <taxon>Bacillales</taxon>
        <taxon>Bacillaceae</taxon>
        <taxon>Lentibacillus</taxon>
    </lineage>
</organism>
<dbReference type="AlphaFoldDB" id="A0A5S3QMF9"/>
<evidence type="ECO:0000256" key="5">
    <source>
        <dbReference type="ARBA" id="ARBA00022683"/>
    </source>
</evidence>
<dbReference type="PANTHER" id="PTHR45008">
    <property type="entry name" value="PTS SYSTEM GLUCOSE-SPECIFIC EIIA COMPONENT"/>
    <property type="match status" value="1"/>
</dbReference>
<dbReference type="PROSITE" id="PS00371">
    <property type="entry name" value="PTS_EIIA_TYPE_1_HIS"/>
    <property type="match status" value="1"/>
</dbReference>
<keyword evidence="4" id="KW-0808">Transferase</keyword>
<keyword evidence="2" id="KW-0813">Transport</keyword>
<dbReference type="PROSITE" id="PS51093">
    <property type="entry name" value="PTS_EIIA_TYPE_1"/>
    <property type="match status" value="1"/>
</dbReference>
<dbReference type="GO" id="GO:0016301">
    <property type="term" value="F:kinase activity"/>
    <property type="evidence" value="ECO:0007669"/>
    <property type="project" value="UniProtKB-KW"/>
</dbReference>
<dbReference type="EMBL" id="VCIA01000001">
    <property type="protein sequence ID" value="TMN22969.1"/>
    <property type="molecule type" value="Genomic_DNA"/>
</dbReference>
<dbReference type="InterPro" id="IPR050890">
    <property type="entry name" value="PTS_EIIA_component"/>
</dbReference>
<comment type="caution">
    <text evidence="8">The sequence shown here is derived from an EMBL/GenBank/DDBJ whole genome shotgun (WGS) entry which is preliminary data.</text>
</comment>
<comment type="subcellular location">
    <subcellularLocation>
        <location evidence="1">Cytoplasm</location>
    </subcellularLocation>
</comment>
<evidence type="ECO:0000256" key="6">
    <source>
        <dbReference type="ARBA" id="ARBA00022777"/>
    </source>
</evidence>
<feature type="domain" description="PTS EIIA type-1" evidence="7">
    <location>
        <begin position="31"/>
        <end position="135"/>
    </location>
</feature>
<dbReference type="InterPro" id="IPR011055">
    <property type="entry name" value="Dup_hybrid_motif"/>
</dbReference>
<keyword evidence="5" id="KW-0598">Phosphotransferase system</keyword>
<dbReference type="OrthoDB" id="92465at2"/>
<dbReference type="PANTHER" id="PTHR45008:SF1">
    <property type="entry name" value="PTS SYSTEM GLUCOSE-SPECIFIC EIIA COMPONENT"/>
    <property type="match status" value="1"/>
</dbReference>
<name>A0A5S3QMF9_9BACI</name>
<dbReference type="SUPFAM" id="SSF51261">
    <property type="entry name" value="Duplicated hybrid motif"/>
    <property type="match status" value="1"/>
</dbReference>
<dbReference type="GO" id="GO:0005737">
    <property type="term" value="C:cytoplasm"/>
    <property type="evidence" value="ECO:0007669"/>
    <property type="project" value="UniProtKB-SubCell"/>
</dbReference>